<feature type="signal peptide" evidence="1">
    <location>
        <begin position="1"/>
        <end position="23"/>
    </location>
</feature>
<protein>
    <recommendedName>
        <fullName evidence="4">PepSY domain-containing protein</fullName>
    </recommendedName>
</protein>
<accession>A0ABX7FNV5</accession>
<proteinExistence type="predicted"/>
<evidence type="ECO:0000313" key="2">
    <source>
        <dbReference type="EMBL" id="QRG66670.1"/>
    </source>
</evidence>
<organism evidence="2 3">
    <name type="scientific">Brevibacillus choshinensis</name>
    <dbReference type="NCBI Taxonomy" id="54911"/>
    <lineage>
        <taxon>Bacteria</taxon>
        <taxon>Bacillati</taxon>
        <taxon>Bacillota</taxon>
        <taxon>Bacilli</taxon>
        <taxon>Bacillales</taxon>
        <taxon>Paenibacillaceae</taxon>
        <taxon>Brevibacillus</taxon>
    </lineage>
</organism>
<gene>
    <name evidence="2" type="ORF">JNE38_24680</name>
</gene>
<evidence type="ECO:0000256" key="1">
    <source>
        <dbReference type="SAM" id="SignalP"/>
    </source>
</evidence>
<dbReference type="Proteomes" id="UP000596248">
    <property type="component" value="Chromosome"/>
</dbReference>
<dbReference type="EMBL" id="CP069127">
    <property type="protein sequence ID" value="QRG66670.1"/>
    <property type="molecule type" value="Genomic_DNA"/>
</dbReference>
<evidence type="ECO:0008006" key="4">
    <source>
        <dbReference type="Google" id="ProtNLM"/>
    </source>
</evidence>
<dbReference type="RefSeq" id="WP_203353736.1">
    <property type="nucleotide sequence ID" value="NZ_CP069127.1"/>
</dbReference>
<reference evidence="2 3" key="1">
    <citation type="submission" date="2021-01" db="EMBL/GenBank/DDBJ databases">
        <title>Identification of strong promoters based on the transcriptome of Brevibacillus choshinensis.</title>
        <authorList>
            <person name="Yao D."/>
            <person name="Zhang K."/>
            <person name="Wu J."/>
        </authorList>
    </citation>
    <scope>NUCLEOTIDE SEQUENCE [LARGE SCALE GENOMIC DNA]</scope>
    <source>
        <strain evidence="2 3">HPD31-SP3</strain>
    </source>
</reference>
<keyword evidence="1" id="KW-0732">Signal</keyword>
<evidence type="ECO:0000313" key="3">
    <source>
        <dbReference type="Proteomes" id="UP000596248"/>
    </source>
</evidence>
<name>A0ABX7FNV5_BRECH</name>
<sequence length="193" mass="21676">MKKILLSVLVALISTFHSYTIFAQSQPQTDTELTLKEAYQLGLSIAKKWDSRVTLGQMGSIDDNKIGSKGADGKRRKWGLMFFVPGERKSVAMYIHDKKNTVFVTSKSTIKSDFLISSRDVVLDSPAILQMVKSKFNLKPGKNWAVGYHFLLYRWNGKTVMGVLGLDNEGKMTNIFVDAKTGEFLQFLPESRG</sequence>
<feature type="chain" id="PRO_5047388057" description="PepSY domain-containing protein" evidence="1">
    <location>
        <begin position="24"/>
        <end position="193"/>
    </location>
</feature>
<keyword evidence="3" id="KW-1185">Reference proteome</keyword>